<organism evidence="3">
    <name type="scientific">mine drainage metagenome</name>
    <dbReference type="NCBI Taxonomy" id="410659"/>
    <lineage>
        <taxon>unclassified sequences</taxon>
        <taxon>metagenomes</taxon>
        <taxon>ecological metagenomes</taxon>
    </lineage>
</organism>
<feature type="transmembrane region" description="Helical" evidence="2">
    <location>
        <begin position="165"/>
        <end position="181"/>
    </location>
</feature>
<keyword evidence="2" id="KW-0472">Membrane</keyword>
<feature type="compositionally biased region" description="Basic and acidic residues" evidence="1">
    <location>
        <begin position="15"/>
        <end position="27"/>
    </location>
</feature>
<evidence type="ECO:0008006" key="4">
    <source>
        <dbReference type="Google" id="ProtNLM"/>
    </source>
</evidence>
<reference evidence="3" key="1">
    <citation type="submission" date="2016-10" db="EMBL/GenBank/DDBJ databases">
        <title>Sequence of Gallionella enrichment culture.</title>
        <authorList>
            <person name="Poehlein A."/>
            <person name="Muehling M."/>
            <person name="Daniel R."/>
        </authorList>
    </citation>
    <scope>NUCLEOTIDE SEQUENCE</scope>
</reference>
<dbReference type="GO" id="GO:0005886">
    <property type="term" value="C:plasma membrane"/>
    <property type="evidence" value="ECO:0007669"/>
    <property type="project" value="TreeGrafter"/>
</dbReference>
<dbReference type="AlphaFoldDB" id="A0A1J5QM77"/>
<gene>
    <name evidence="3" type="ORF">GALL_336780</name>
</gene>
<evidence type="ECO:0000256" key="2">
    <source>
        <dbReference type="SAM" id="Phobius"/>
    </source>
</evidence>
<comment type="caution">
    <text evidence="3">The sequence shown here is derived from an EMBL/GenBank/DDBJ whole genome shotgun (WGS) entry which is preliminary data.</text>
</comment>
<dbReference type="EMBL" id="MLJW01000613">
    <property type="protein sequence ID" value="OIQ84512.1"/>
    <property type="molecule type" value="Genomic_DNA"/>
</dbReference>
<name>A0A1J5QM77_9ZZZZ</name>
<feature type="compositionally biased region" description="Low complexity" evidence="1">
    <location>
        <begin position="1"/>
        <end position="13"/>
    </location>
</feature>
<dbReference type="InterPro" id="IPR006750">
    <property type="entry name" value="YdcZ"/>
</dbReference>
<dbReference type="PANTHER" id="PTHR34821">
    <property type="entry name" value="INNER MEMBRANE PROTEIN YDCZ"/>
    <property type="match status" value="1"/>
</dbReference>
<feature type="transmembrane region" description="Helical" evidence="2">
    <location>
        <begin position="107"/>
        <end position="127"/>
    </location>
</feature>
<evidence type="ECO:0000256" key="1">
    <source>
        <dbReference type="SAM" id="MobiDB-lite"/>
    </source>
</evidence>
<feature type="transmembrane region" description="Helical" evidence="2">
    <location>
        <begin position="67"/>
        <end position="92"/>
    </location>
</feature>
<dbReference type="Pfam" id="PF04657">
    <property type="entry name" value="DMT_YdcZ"/>
    <property type="match status" value="1"/>
</dbReference>
<accession>A0A1J5QM77</accession>
<dbReference type="PANTHER" id="PTHR34821:SF2">
    <property type="entry name" value="INNER MEMBRANE PROTEIN YDCZ"/>
    <property type="match status" value="1"/>
</dbReference>
<evidence type="ECO:0000313" key="3">
    <source>
        <dbReference type="EMBL" id="OIQ84512.1"/>
    </source>
</evidence>
<keyword evidence="2" id="KW-1133">Transmembrane helix</keyword>
<sequence>MVDQSSLSRQGRLGSRRDRERRPATDTRKDHFMPQLFTLIGVSLLAVTAGLSFVMQQAVNANLRASLGSAAWAGFVSYLGGTVCMLLLALALRDPAPQAGAIARSNWWAWSGGLFGAVYIGISIMLVPRLGTATFVTLLVAGQMLASLVFDHYGLFGVPRHPADLYRLAGAAFLVAGVVLVRL</sequence>
<feature type="transmembrane region" description="Helical" evidence="2">
    <location>
        <begin position="36"/>
        <end position="55"/>
    </location>
</feature>
<protein>
    <recommendedName>
        <fullName evidence="4">Inner membrane protein YdcZ</fullName>
    </recommendedName>
</protein>
<keyword evidence="2" id="KW-0812">Transmembrane</keyword>
<feature type="region of interest" description="Disordered" evidence="1">
    <location>
        <begin position="1"/>
        <end position="27"/>
    </location>
</feature>
<proteinExistence type="predicted"/>